<organism evidence="1 2">
    <name type="scientific">Pistacia atlantica</name>
    <dbReference type="NCBI Taxonomy" id="434234"/>
    <lineage>
        <taxon>Eukaryota</taxon>
        <taxon>Viridiplantae</taxon>
        <taxon>Streptophyta</taxon>
        <taxon>Embryophyta</taxon>
        <taxon>Tracheophyta</taxon>
        <taxon>Spermatophyta</taxon>
        <taxon>Magnoliopsida</taxon>
        <taxon>eudicotyledons</taxon>
        <taxon>Gunneridae</taxon>
        <taxon>Pentapetalae</taxon>
        <taxon>rosids</taxon>
        <taxon>malvids</taxon>
        <taxon>Sapindales</taxon>
        <taxon>Anacardiaceae</taxon>
        <taxon>Pistacia</taxon>
    </lineage>
</organism>
<accession>A0ACC1BAJ7</accession>
<sequence>MEQCNSRTLLPSLGMVTVILAQVSNMEVIKTAMSNGVNKYVIIVYVNVLCTLLFLLSSLLIHRSERPPLTSSILCKFFLLSVFGVSAQIFGFVGIQYSSPTLGTAMVNLIPAFTFLLAITFRFFSLLFVFTDQILSCLIA</sequence>
<gene>
    <name evidence="1" type="ORF">Patl1_16202</name>
</gene>
<dbReference type="EMBL" id="CM047902">
    <property type="protein sequence ID" value="KAJ0095866.1"/>
    <property type="molecule type" value="Genomic_DNA"/>
</dbReference>
<dbReference type="Proteomes" id="UP001164250">
    <property type="component" value="Chromosome 6"/>
</dbReference>
<proteinExistence type="predicted"/>
<evidence type="ECO:0000313" key="2">
    <source>
        <dbReference type="Proteomes" id="UP001164250"/>
    </source>
</evidence>
<name>A0ACC1BAJ7_9ROSI</name>
<reference evidence="2" key="1">
    <citation type="journal article" date="2023" name="G3 (Bethesda)">
        <title>Genome assembly and association tests identify interacting loci associated with vigor, precocity, and sex in interspecific pistachio rootstocks.</title>
        <authorList>
            <person name="Palmer W."/>
            <person name="Jacygrad E."/>
            <person name="Sagayaradj S."/>
            <person name="Cavanaugh K."/>
            <person name="Han R."/>
            <person name="Bertier L."/>
            <person name="Beede B."/>
            <person name="Kafkas S."/>
            <person name="Golino D."/>
            <person name="Preece J."/>
            <person name="Michelmore R."/>
        </authorList>
    </citation>
    <scope>NUCLEOTIDE SEQUENCE [LARGE SCALE GENOMIC DNA]</scope>
</reference>
<protein>
    <submittedName>
        <fullName evidence="1">Uncharacterized protein</fullName>
    </submittedName>
</protein>
<keyword evidence="2" id="KW-1185">Reference proteome</keyword>
<comment type="caution">
    <text evidence="1">The sequence shown here is derived from an EMBL/GenBank/DDBJ whole genome shotgun (WGS) entry which is preliminary data.</text>
</comment>
<evidence type="ECO:0000313" key="1">
    <source>
        <dbReference type="EMBL" id="KAJ0095866.1"/>
    </source>
</evidence>